<dbReference type="InterPro" id="IPR000668">
    <property type="entry name" value="Peptidase_C1A_C"/>
</dbReference>
<accession>A0AAD1HZS8</accession>
<proteinExistence type="inferred from homology"/>
<sequence>MAKVSTRRGERKRICNLVPTPEESMRTDWKFTDALAAGVLGAPAALPASVDLRDSWWGIGDQGNTGSCVGWASTDGVARYMFVTAGRLAKTAKLSPRFAWMASKETDQFTSRPETMIEGAGTTLKAAVDVLRNYGAVPETMLPFKINTAMYDGNENTFYATAATHKIASYFNLQRNLDNWRSWVSQHGPILVGLNVDATWDNAATTGGKLDEFQPATVRGGHAVTVVGYTGDGRFIIRNSWGTGWGDDGFGYASPEYINGAFYNESYGVAL</sequence>
<dbReference type="SMART" id="SM00645">
    <property type="entry name" value="Pept_C1"/>
    <property type="match status" value="1"/>
</dbReference>
<name>A0AAD1HZS8_9MYCO</name>
<evidence type="ECO:0000256" key="1">
    <source>
        <dbReference type="ARBA" id="ARBA00008455"/>
    </source>
</evidence>
<comment type="similarity">
    <text evidence="1">Belongs to the peptidase C1 family.</text>
</comment>
<keyword evidence="4" id="KW-1185">Reference proteome</keyword>
<dbReference type="InterPro" id="IPR038765">
    <property type="entry name" value="Papain-like_cys_pep_sf"/>
</dbReference>
<evidence type="ECO:0000259" key="2">
    <source>
        <dbReference type="SMART" id="SM00645"/>
    </source>
</evidence>
<dbReference type="EMBL" id="AP022564">
    <property type="protein sequence ID" value="BBX23670.1"/>
    <property type="molecule type" value="Genomic_DNA"/>
</dbReference>
<dbReference type="PANTHER" id="PTHR12411">
    <property type="entry name" value="CYSTEINE PROTEASE FAMILY C1-RELATED"/>
    <property type="match status" value="1"/>
</dbReference>
<dbReference type="Gene3D" id="3.90.70.10">
    <property type="entry name" value="Cysteine proteinases"/>
    <property type="match status" value="1"/>
</dbReference>
<dbReference type="Proteomes" id="UP000467636">
    <property type="component" value="Chromosome"/>
</dbReference>
<protein>
    <submittedName>
        <fullName evidence="3">Peptidase C1</fullName>
    </submittedName>
</protein>
<evidence type="ECO:0000313" key="3">
    <source>
        <dbReference type="EMBL" id="BBX23670.1"/>
    </source>
</evidence>
<dbReference type="CDD" id="cd02619">
    <property type="entry name" value="Peptidase_C1"/>
    <property type="match status" value="1"/>
</dbReference>
<dbReference type="InterPro" id="IPR013128">
    <property type="entry name" value="Peptidase_C1A"/>
</dbReference>
<dbReference type="AlphaFoldDB" id="A0AAD1HZS8"/>
<feature type="domain" description="Peptidase C1A papain C-terminal" evidence="2">
    <location>
        <begin position="46"/>
        <end position="269"/>
    </location>
</feature>
<evidence type="ECO:0000313" key="4">
    <source>
        <dbReference type="Proteomes" id="UP000467636"/>
    </source>
</evidence>
<dbReference type="GO" id="GO:0008234">
    <property type="term" value="F:cysteine-type peptidase activity"/>
    <property type="evidence" value="ECO:0007669"/>
    <property type="project" value="InterPro"/>
</dbReference>
<reference evidence="3 4" key="1">
    <citation type="journal article" date="2019" name="Emerg. Microbes Infect.">
        <title>Comprehensive subspecies identification of 175 nontuberculous mycobacteria species based on 7547 genomic profiles.</title>
        <authorList>
            <person name="Matsumoto Y."/>
            <person name="Kinjo T."/>
            <person name="Motooka D."/>
            <person name="Nabeya D."/>
            <person name="Jung N."/>
            <person name="Uechi K."/>
            <person name="Horii T."/>
            <person name="Iida T."/>
            <person name="Fujita J."/>
            <person name="Nakamura S."/>
        </authorList>
    </citation>
    <scope>NUCLEOTIDE SEQUENCE [LARGE SCALE GENOMIC DNA]</scope>
    <source>
        <strain evidence="3 4">JCM 12143</strain>
    </source>
</reference>
<organism evidence="3 4">
    <name type="scientific">Mycolicibacter terrae</name>
    <dbReference type="NCBI Taxonomy" id="1788"/>
    <lineage>
        <taxon>Bacteria</taxon>
        <taxon>Bacillati</taxon>
        <taxon>Actinomycetota</taxon>
        <taxon>Actinomycetes</taxon>
        <taxon>Mycobacteriales</taxon>
        <taxon>Mycobacteriaceae</taxon>
        <taxon>Mycolicibacter</taxon>
    </lineage>
</organism>
<gene>
    <name evidence="3" type="ORF">MTER_30810</name>
</gene>
<dbReference type="Pfam" id="PF00112">
    <property type="entry name" value="Peptidase_C1"/>
    <property type="match status" value="1"/>
</dbReference>
<dbReference type="SUPFAM" id="SSF54001">
    <property type="entry name" value="Cysteine proteinases"/>
    <property type="match status" value="1"/>
</dbReference>
<dbReference type="GO" id="GO:0006508">
    <property type="term" value="P:proteolysis"/>
    <property type="evidence" value="ECO:0007669"/>
    <property type="project" value="InterPro"/>
</dbReference>